<dbReference type="Gene3D" id="2.60.120.10">
    <property type="entry name" value="Jelly Rolls"/>
    <property type="match status" value="1"/>
</dbReference>
<dbReference type="HAMAP" id="MF_01681">
    <property type="entry name" value="Salvage_MtnC"/>
    <property type="match status" value="1"/>
</dbReference>
<name>A0A7R8WR83_9CRUS</name>
<dbReference type="CDD" id="cd01629">
    <property type="entry name" value="HAD_EP"/>
    <property type="match status" value="1"/>
</dbReference>
<dbReference type="AlphaFoldDB" id="A0A7R8WR83"/>
<dbReference type="InterPro" id="IPR036412">
    <property type="entry name" value="HAD-like_sf"/>
</dbReference>
<dbReference type="HAMAP" id="MF_01682">
    <property type="entry name" value="Salvage_MtnD"/>
    <property type="match status" value="1"/>
</dbReference>
<keyword evidence="1" id="KW-0028">Amino-acid biosynthesis</keyword>
<gene>
    <name evidence="4" type="ORF">CTOB1V02_LOCUS13195</name>
</gene>
<keyword evidence="2" id="KW-0378">Hydrolase</keyword>
<dbReference type="InterPro" id="IPR011051">
    <property type="entry name" value="RmlC_Cupin_sf"/>
</dbReference>
<dbReference type="InterPro" id="IPR023956">
    <property type="entry name" value="ARD_bac"/>
</dbReference>
<dbReference type="GO" id="GO:0016151">
    <property type="term" value="F:nickel cation binding"/>
    <property type="evidence" value="ECO:0007669"/>
    <property type="project" value="InterPro"/>
</dbReference>
<dbReference type="InterPro" id="IPR023214">
    <property type="entry name" value="HAD_sf"/>
</dbReference>
<dbReference type="PANTHER" id="PTHR20371">
    <property type="entry name" value="ENOLASE-PHOSPHATASE E1"/>
    <property type="match status" value="1"/>
</dbReference>
<dbReference type="NCBIfam" id="TIGR01691">
    <property type="entry name" value="enolase-ppase"/>
    <property type="match status" value="1"/>
</dbReference>
<dbReference type="GO" id="GO:0019284">
    <property type="term" value="P:L-methionine salvage from S-adenosylmethionine"/>
    <property type="evidence" value="ECO:0007669"/>
    <property type="project" value="InterPro"/>
</dbReference>
<reference evidence="4" key="1">
    <citation type="submission" date="2020-11" db="EMBL/GenBank/DDBJ databases">
        <authorList>
            <person name="Tran Van P."/>
        </authorList>
    </citation>
    <scope>NUCLEOTIDE SEQUENCE</scope>
</reference>
<dbReference type="PANTHER" id="PTHR20371:SF1">
    <property type="entry name" value="ENOLASE-PHOSPHATASE E1"/>
    <property type="match status" value="1"/>
</dbReference>
<accession>A0A7R8WR83</accession>
<dbReference type="NCBIfam" id="TIGR01549">
    <property type="entry name" value="HAD-SF-IA-v1"/>
    <property type="match status" value="1"/>
</dbReference>
<dbReference type="SFLD" id="SFLDS00003">
    <property type="entry name" value="Haloacid_Dehalogenase"/>
    <property type="match status" value="1"/>
</dbReference>
<dbReference type="SUPFAM" id="SSF56784">
    <property type="entry name" value="HAD-like"/>
    <property type="match status" value="1"/>
</dbReference>
<dbReference type="InterPro" id="IPR004313">
    <property type="entry name" value="ARD"/>
</dbReference>
<dbReference type="Gene3D" id="3.40.50.1000">
    <property type="entry name" value="HAD superfamily/HAD-like"/>
    <property type="match status" value="1"/>
</dbReference>
<dbReference type="Pfam" id="PF00702">
    <property type="entry name" value="Hydrolase"/>
    <property type="match status" value="1"/>
</dbReference>
<dbReference type="GO" id="GO:0010309">
    <property type="term" value="F:acireductone dioxygenase [iron(II)-requiring] activity"/>
    <property type="evidence" value="ECO:0007669"/>
    <property type="project" value="InterPro"/>
</dbReference>
<dbReference type="GO" id="GO:0019509">
    <property type="term" value="P:L-methionine salvage from methylthioadenosine"/>
    <property type="evidence" value="ECO:0007669"/>
    <property type="project" value="InterPro"/>
</dbReference>
<evidence type="ECO:0000256" key="2">
    <source>
        <dbReference type="ARBA" id="ARBA00022801"/>
    </source>
</evidence>
<sequence>MSITTIVTDIEGTITDIAFVKDELFPYARARMATFVAQHAEEPAVAEQLQSVAKAIGCDADELDPIVSQLIQWIDEDKKAPALKTLQGMIWKAAYTSGELKGHLYPDVVPRLQAWKDQNLGLYVYSSGSVGAQKLLFGYSVAGDITGLFSGYFDTQMGQKQDAESYNAIAREIGEAPDNILFLSDHAGELEAAEQAGWQVAQLVRPAGTADERFPHYADLNEITAMTSLTIYPDTKADTPVFQSDNSDEILTKLAKLGIRFERWEAATPVTGDMTQEQVLAAYATQIQALKDSEGYVTADVVNMVPDHPDKDMFRAKFLEEHTHAEDEVRFFVSGSGQFNLHLNDQVVSIVCTKDDLIGVPAGTKHWFDMGPNPAFSAIRLFNNPDGWVARFTGDEIARSFPRYE</sequence>
<dbReference type="SUPFAM" id="SSF51182">
    <property type="entry name" value="RmlC-like cupins"/>
    <property type="match status" value="1"/>
</dbReference>
<protein>
    <submittedName>
        <fullName evidence="4">Uncharacterized protein</fullName>
    </submittedName>
</protein>
<dbReference type="InterPro" id="IPR014710">
    <property type="entry name" value="RmlC-like_jellyroll"/>
</dbReference>
<dbReference type="Pfam" id="PF03079">
    <property type="entry name" value="ARD"/>
    <property type="match status" value="1"/>
</dbReference>
<dbReference type="SFLD" id="SFLDF00044">
    <property type="entry name" value="enolase-phosphatase"/>
    <property type="match status" value="1"/>
</dbReference>
<evidence type="ECO:0000256" key="1">
    <source>
        <dbReference type="ARBA" id="ARBA00022605"/>
    </source>
</evidence>
<keyword evidence="3" id="KW-0486">Methionine biosynthesis</keyword>
<dbReference type="CDD" id="cd02232">
    <property type="entry name" value="cupin_ARD"/>
    <property type="match status" value="1"/>
</dbReference>
<proteinExistence type="inferred from homology"/>
<dbReference type="SFLD" id="SFLDG01129">
    <property type="entry name" value="C1.5:_HAD__Beta-PGM__Phosphata"/>
    <property type="match status" value="1"/>
</dbReference>
<dbReference type="GO" id="GO:0000287">
    <property type="term" value="F:magnesium ion binding"/>
    <property type="evidence" value="ECO:0007669"/>
    <property type="project" value="InterPro"/>
</dbReference>
<organism evidence="4">
    <name type="scientific">Cyprideis torosa</name>
    <dbReference type="NCBI Taxonomy" id="163714"/>
    <lineage>
        <taxon>Eukaryota</taxon>
        <taxon>Metazoa</taxon>
        <taxon>Ecdysozoa</taxon>
        <taxon>Arthropoda</taxon>
        <taxon>Crustacea</taxon>
        <taxon>Oligostraca</taxon>
        <taxon>Ostracoda</taxon>
        <taxon>Podocopa</taxon>
        <taxon>Podocopida</taxon>
        <taxon>Cytherocopina</taxon>
        <taxon>Cytheroidea</taxon>
        <taxon>Cytherideidae</taxon>
        <taxon>Cyprideis</taxon>
    </lineage>
</organism>
<evidence type="ECO:0000256" key="3">
    <source>
        <dbReference type="ARBA" id="ARBA00023167"/>
    </source>
</evidence>
<evidence type="ECO:0000313" key="4">
    <source>
        <dbReference type="EMBL" id="CAD7235380.1"/>
    </source>
</evidence>
<dbReference type="InterPro" id="IPR006439">
    <property type="entry name" value="HAD-SF_hydro_IA"/>
</dbReference>
<dbReference type="SFLD" id="SFLDG01133">
    <property type="entry name" value="C1.5.4:_Enolase-phosphatase_Li"/>
    <property type="match status" value="1"/>
</dbReference>
<dbReference type="GO" id="GO:0010308">
    <property type="term" value="F:acireductone dioxygenase (Ni2+-requiring) activity"/>
    <property type="evidence" value="ECO:0007669"/>
    <property type="project" value="InterPro"/>
</dbReference>
<dbReference type="GO" id="GO:0005506">
    <property type="term" value="F:iron ion binding"/>
    <property type="evidence" value="ECO:0007669"/>
    <property type="project" value="InterPro"/>
</dbReference>
<dbReference type="OrthoDB" id="272500at2759"/>
<dbReference type="GO" id="GO:0043874">
    <property type="term" value="F:acireductone synthase activity"/>
    <property type="evidence" value="ECO:0007669"/>
    <property type="project" value="InterPro"/>
</dbReference>
<dbReference type="Gene3D" id="1.10.720.60">
    <property type="match status" value="1"/>
</dbReference>
<dbReference type="EMBL" id="OB672431">
    <property type="protein sequence ID" value="CAD7235380.1"/>
    <property type="molecule type" value="Genomic_DNA"/>
</dbReference>
<dbReference type="InterPro" id="IPR023943">
    <property type="entry name" value="Enolase-ppase_E1"/>
</dbReference>